<dbReference type="GeneID" id="19235690"/>
<evidence type="ECO:0000256" key="1">
    <source>
        <dbReference type="SAM" id="MobiDB-lite"/>
    </source>
</evidence>
<keyword evidence="3" id="KW-1185">Reference proteome</keyword>
<evidence type="ECO:0000313" key="3">
    <source>
        <dbReference type="Proteomes" id="UP000019373"/>
    </source>
</evidence>
<evidence type="ECO:0000313" key="2">
    <source>
        <dbReference type="EMBL" id="ERF71640.1"/>
    </source>
</evidence>
<dbReference type="AlphaFoldDB" id="U1HMU8"/>
<gene>
    <name evidence="2" type="ORF">EPUS_00629</name>
</gene>
<name>U1HMU8_ENDPU</name>
<reference evidence="3" key="1">
    <citation type="journal article" date="2014" name="BMC Genomics">
        <title>Genome characteristics reveal the impact of lichenization on lichen-forming fungus Endocarpon pusillum Hedwig (Verrucariales, Ascomycota).</title>
        <authorList>
            <person name="Wang Y.-Y."/>
            <person name="Liu B."/>
            <person name="Zhang X.-Y."/>
            <person name="Zhou Q.-M."/>
            <person name="Zhang T."/>
            <person name="Li H."/>
            <person name="Yu Y.-F."/>
            <person name="Zhang X.-L."/>
            <person name="Hao X.-Y."/>
            <person name="Wang M."/>
            <person name="Wang L."/>
            <person name="Wei J.-C."/>
        </authorList>
    </citation>
    <scope>NUCLEOTIDE SEQUENCE [LARGE SCALE GENOMIC DNA]</scope>
    <source>
        <strain evidence="3">Z07020 / HMAS-L-300199</strain>
    </source>
</reference>
<dbReference type="OrthoDB" id="10418129at2759"/>
<organism evidence="2 3">
    <name type="scientific">Endocarpon pusillum (strain Z07020 / HMAS-L-300199)</name>
    <name type="common">Lichen-forming fungus</name>
    <dbReference type="NCBI Taxonomy" id="1263415"/>
    <lineage>
        <taxon>Eukaryota</taxon>
        <taxon>Fungi</taxon>
        <taxon>Dikarya</taxon>
        <taxon>Ascomycota</taxon>
        <taxon>Pezizomycotina</taxon>
        <taxon>Eurotiomycetes</taxon>
        <taxon>Chaetothyriomycetidae</taxon>
        <taxon>Verrucariales</taxon>
        <taxon>Verrucariaceae</taxon>
        <taxon>Endocarpon</taxon>
    </lineage>
</organism>
<sequence>MQLHQCSVNGQTKTGTSPPPSSIYILELTELARHPQTQSTLLSLPLEIRLIIWQYLRLKRINYRHGAGLFGHYQEGLENTTQYIIPWKAPIHDFYGLAFACRLTYTEIQQVHNPATILTSHWDLSKLLYVLHARRPIVIDTFRLATEGRGTVALPSEINIHEIQQQMARALLELKRQYESVEFQKISWIDLRTEGVGTASETRHYSLRFEIHVGKKRQHTLGGRIQRGKKYPAQVWAREISALEDHLSFAKLDELLNKMEDTPEGGMVNMD</sequence>
<dbReference type="Proteomes" id="UP000019373">
    <property type="component" value="Unassembled WGS sequence"/>
</dbReference>
<dbReference type="RefSeq" id="XP_007802849.1">
    <property type="nucleotide sequence ID" value="XM_007804658.1"/>
</dbReference>
<proteinExistence type="predicted"/>
<dbReference type="HOGENOM" id="CLU_1026832_0_0_1"/>
<feature type="region of interest" description="Disordered" evidence="1">
    <location>
        <begin position="1"/>
        <end position="20"/>
    </location>
</feature>
<feature type="compositionally biased region" description="Polar residues" evidence="1">
    <location>
        <begin position="1"/>
        <end position="16"/>
    </location>
</feature>
<protein>
    <submittedName>
        <fullName evidence="2">Uncharacterized protein</fullName>
    </submittedName>
</protein>
<accession>U1HMU8</accession>
<dbReference type="EMBL" id="KE721204">
    <property type="protein sequence ID" value="ERF71640.1"/>
    <property type="molecule type" value="Genomic_DNA"/>
</dbReference>